<dbReference type="InterPro" id="IPR011032">
    <property type="entry name" value="GroES-like_sf"/>
</dbReference>
<dbReference type="EMBL" id="LR130778">
    <property type="protein sequence ID" value="VDN47146.1"/>
    <property type="molecule type" value="Genomic_DNA"/>
</dbReference>
<dbReference type="CDD" id="cd05289">
    <property type="entry name" value="MDR_like_2"/>
    <property type="match status" value="1"/>
</dbReference>
<evidence type="ECO:0000259" key="2">
    <source>
        <dbReference type="SMART" id="SM00829"/>
    </source>
</evidence>
<dbReference type="PANTHER" id="PTHR11695">
    <property type="entry name" value="ALCOHOL DEHYDROGENASE RELATED"/>
    <property type="match status" value="1"/>
</dbReference>
<dbReference type="InterPro" id="IPR020843">
    <property type="entry name" value="ER"/>
</dbReference>
<dbReference type="Pfam" id="PF08240">
    <property type="entry name" value="ADH_N"/>
    <property type="match status" value="1"/>
</dbReference>
<reference evidence="3 4" key="1">
    <citation type="submission" date="2018-09" db="EMBL/GenBank/DDBJ databases">
        <authorList>
            <person name="Postec A."/>
        </authorList>
    </citation>
    <scope>NUCLEOTIDE SEQUENCE [LARGE SCALE GENOMIC DNA]</scope>
    <source>
        <strain evidence="3">70B-A</strain>
    </source>
</reference>
<dbReference type="SUPFAM" id="SSF51735">
    <property type="entry name" value="NAD(P)-binding Rossmann-fold domains"/>
    <property type="match status" value="1"/>
</dbReference>
<name>A0A3P7RWL1_9FIRM</name>
<keyword evidence="4" id="KW-1185">Reference proteome</keyword>
<dbReference type="GO" id="GO:0016491">
    <property type="term" value="F:oxidoreductase activity"/>
    <property type="evidence" value="ECO:0007669"/>
    <property type="project" value="UniProtKB-KW"/>
</dbReference>
<dbReference type="RefSeq" id="WP_125136523.1">
    <property type="nucleotide sequence ID" value="NZ_LR130778.1"/>
</dbReference>
<organism evidence="3 4">
    <name type="scientific">Petrocella atlantisensis</name>
    <dbReference type="NCBI Taxonomy" id="2173034"/>
    <lineage>
        <taxon>Bacteria</taxon>
        <taxon>Bacillati</taxon>
        <taxon>Bacillota</taxon>
        <taxon>Clostridia</taxon>
        <taxon>Lachnospirales</taxon>
        <taxon>Vallitaleaceae</taxon>
        <taxon>Petrocella</taxon>
    </lineage>
</organism>
<feature type="domain" description="Enoyl reductase (ER)" evidence="2">
    <location>
        <begin position="10"/>
        <end position="304"/>
    </location>
</feature>
<dbReference type="Pfam" id="PF13602">
    <property type="entry name" value="ADH_zinc_N_2"/>
    <property type="match status" value="1"/>
</dbReference>
<evidence type="ECO:0000313" key="4">
    <source>
        <dbReference type="Proteomes" id="UP000279029"/>
    </source>
</evidence>
<dbReference type="InterPro" id="IPR050700">
    <property type="entry name" value="YIM1/Zinc_Alcohol_DH_Fams"/>
</dbReference>
<accession>A0A3P7RWL1</accession>
<dbReference type="AlphaFoldDB" id="A0A3P7RWL1"/>
<dbReference type="PROSITE" id="PS01162">
    <property type="entry name" value="QOR_ZETA_CRYSTAL"/>
    <property type="match status" value="1"/>
</dbReference>
<gene>
    <name evidence="3" type="ORF">PATL70BA_1265</name>
</gene>
<keyword evidence="1" id="KW-0560">Oxidoreductase</keyword>
<dbReference type="SMART" id="SM00829">
    <property type="entry name" value="PKS_ER"/>
    <property type="match status" value="1"/>
</dbReference>
<dbReference type="InterPro" id="IPR002364">
    <property type="entry name" value="Quin_OxRdtase/zeta-crystal_CS"/>
</dbReference>
<evidence type="ECO:0000313" key="3">
    <source>
        <dbReference type="EMBL" id="VDN47146.1"/>
    </source>
</evidence>
<dbReference type="Gene3D" id="3.40.50.720">
    <property type="entry name" value="NAD(P)-binding Rossmann-like Domain"/>
    <property type="match status" value="1"/>
</dbReference>
<dbReference type="Proteomes" id="UP000279029">
    <property type="component" value="Chromosome"/>
</dbReference>
<dbReference type="OrthoDB" id="9792162at2"/>
<dbReference type="PANTHER" id="PTHR11695:SF294">
    <property type="entry name" value="RETICULON-4-INTERACTING PROTEIN 1, MITOCHONDRIAL"/>
    <property type="match status" value="1"/>
</dbReference>
<dbReference type="InterPro" id="IPR013154">
    <property type="entry name" value="ADH-like_N"/>
</dbReference>
<dbReference type="SUPFAM" id="SSF50129">
    <property type="entry name" value="GroES-like"/>
    <property type="match status" value="1"/>
</dbReference>
<proteinExistence type="predicted"/>
<protein>
    <submittedName>
        <fullName evidence="3">Zinc-type alcohol dehydrogenase-like protein</fullName>
    </submittedName>
</protein>
<dbReference type="Gene3D" id="3.90.180.10">
    <property type="entry name" value="Medium-chain alcohol dehydrogenases, catalytic domain"/>
    <property type="match status" value="1"/>
</dbReference>
<dbReference type="GO" id="GO:0008270">
    <property type="term" value="F:zinc ion binding"/>
    <property type="evidence" value="ECO:0007669"/>
    <property type="project" value="InterPro"/>
</dbReference>
<dbReference type="KEGG" id="cbar:PATL70BA_1265"/>
<dbReference type="InterPro" id="IPR036291">
    <property type="entry name" value="NAD(P)-bd_dom_sf"/>
</dbReference>
<sequence length="307" mass="33653">MKAVSIKDYGKQVEVLEVEVPKISDDSVMIEVHAASINPIDNIVKAGYMKDMMPISFPYIMGYDVSGVVTEVGSKVSKFKIGDEVYSRPNQTDAGSIAEYNVVKEDELALKPSNITHEEAASIPLAGLTALQALTTKGNLQKGQKVLIHAGSGGVGTLAIQLAKHLGAEVAVTTSRSNFELVKNLGADVIIDYKTQKFEEELSDYDLVLDSMGGEVMNNSFKILKKGGTMVSIKAQNTEELAKKFDVQFEVFFMWPSGEMLSDLTQLLKDEVVKPVIDRSFSFEEVQEAYDYLQMGHAKGKVVIKVK</sequence>
<evidence type="ECO:0000256" key="1">
    <source>
        <dbReference type="ARBA" id="ARBA00023002"/>
    </source>
</evidence>